<feature type="non-terminal residue" evidence="1">
    <location>
        <position position="132"/>
    </location>
</feature>
<dbReference type="Proteomes" id="UP001314263">
    <property type="component" value="Unassembled WGS sequence"/>
</dbReference>
<evidence type="ECO:0000313" key="2">
    <source>
        <dbReference type="Proteomes" id="UP001314263"/>
    </source>
</evidence>
<accession>A0AAV1IAH2</accession>
<evidence type="ECO:0000313" key="1">
    <source>
        <dbReference type="EMBL" id="CAK0784097.1"/>
    </source>
</evidence>
<proteinExistence type="predicted"/>
<dbReference type="AlphaFoldDB" id="A0AAV1IAH2"/>
<gene>
    <name evidence="1" type="ORF">CVIRNUC_007300</name>
</gene>
<keyword evidence="2" id="KW-1185">Reference proteome</keyword>
<name>A0AAV1IAH2_9CHLO</name>
<organism evidence="1 2">
    <name type="scientific">Coccomyxa viridis</name>
    <dbReference type="NCBI Taxonomy" id="1274662"/>
    <lineage>
        <taxon>Eukaryota</taxon>
        <taxon>Viridiplantae</taxon>
        <taxon>Chlorophyta</taxon>
        <taxon>core chlorophytes</taxon>
        <taxon>Trebouxiophyceae</taxon>
        <taxon>Trebouxiophyceae incertae sedis</taxon>
        <taxon>Coccomyxaceae</taxon>
        <taxon>Coccomyxa</taxon>
    </lineage>
</organism>
<sequence length="132" mass="14660">MNLQGQSPEVAHQFFDLWQDSIEAQIQRMLADHRPCHYATTDSSGEVVWVPKHTPCWFESSSGKLVVDLTSGAKWLPALRSAPAKLLRVSLGSAVGMEEAGRAPPAQLAFPRRQNWPHYPVLELDLSSVPKT</sequence>
<reference evidence="1 2" key="1">
    <citation type="submission" date="2023-10" db="EMBL/GenBank/DDBJ databases">
        <authorList>
            <person name="Maclean D."/>
            <person name="Macfadyen A."/>
        </authorList>
    </citation>
    <scope>NUCLEOTIDE SEQUENCE [LARGE SCALE GENOMIC DNA]</scope>
</reference>
<protein>
    <submittedName>
        <fullName evidence="1">Uncharacterized protein</fullName>
    </submittedName>
</protein>
<comment type="caution">
    <text evidence="1">The sequence shown here is derived from an EMBL/GenBank/DDBJ whole genome shotgun (WGS) entry which is preliminary data.</text>
</comment>
<dbReference type="EMBL" id="CAUYUE010000010">
    <property type="protein sequence ID" value="CAK0784097.1"/>
    <property type="molecule type" value="Genomic_DNA"/>
</dbReference>